<dbReference type="InterPro" id="IPR038377">
    <property type="entry name" value="Na/Glc_symporter_sf"/>
</dbReference>
<feature type="transmembrane region" description="Helical" evidence="8">
    <location>
        <begin position="21"/>
        <end position="45"/>
    </location>
</feature>
<dbReference type="Proteomes" id="UP000054166">
    <property type="component" value="Unassembled WGS sequence"/>
</dbReference>
<gene>
    <name evidence="9" type="ORF">PILCRDRAFT_627940</name>
</gene>
<name>A0A0C3EX95_PILCF</name>
<feature type="transmembrane region" description="Helical" evidence="8">
    <location>
        <begin position="170"/>
        <end position="194"/>
    </location>
</feature>
<dbReference type="HOGENOM" id="CLU_010778_2_1_1"/>
<dbReference type="InterPro" id="IPR031155">
    <property type="entry name" value="DUR"/>
</dbReference>
<keyword evidence="10" id="KW-1185">Reference proteome</keyword>
<dbReference type="OrthoDB" id="6132759at2759"/>
<dbReference type="FunCoup" id="A0A0C3EX95">
    <property type="interactions" value="164"/>
</dbReference>
<feature type="transmembrane region" description="Helical" evidence="8">
    <location>
        <begin position="66"/>
        <end position="89"/>
    </location>
</feature>
<dbReference type="PROSITE" id="PS50283">
    <property type="entry name" value="NA_SOLUT_SYMP_3"/>
    <property type="match status" value="1"/>
</dbReference>
<evidence type="ECO:0000256" key="5">
    <source>
        <dbReference type="ARBA" id="ARBA00023136"/>
    </source>
</evidence>
<proteinExistence type="inferred from homology"/>
<feature type="region of interest" description="Disordered" evidence="7">
    <location>
        <begin position="656"/>
        <end position="683"/>
    </location>
</feature>
<dbReference type="Pfam" id="PF00474">
    <property type="entry name" value="SSF"/>
    <property type="match status" value="1"/>
</dbReference>
<dbReference type="PANTHER" id="PTHR46154:SF1">
    <property type="entry name" value="ACTIVE TRANSPORTER, PUTATIVE (AFU_ORTHOLOGUE AFUA_1G17570)-RELATED"/>
    <property type="match status" value="1"/>
</dbReference>
<protein>
    <recommendedName>
        <fullName evidence="11">Urea active transporter</fullName>
    </recommendedName>
</protein>
<dbReference type="GO" id="GO:0005886">
    <property type="term" value="C:plasma membrane"/>
    <property type="evidence" value="ECO:0007669"/>
    <property type="project" value="TreeGrafter"/>
</dbReference>
<keyword evidence="4 8" id="KW-1133">Transmembrane helix</keyword>
<reference evidence="9 10" key="1">
    <citation type="submission" date="2014-04" db="EMBL/GenBank/DDBJ databases">
        <authorList>
            <consortium name="DOE Joint Genome Institute"/>
            <person name="Kuo A."/>
            <person name="Tarkka M."/>
            <person name="Buscot F."/>
            <person name="Kohler A."/>
            <person name="Nagy L.G."/>
            <person name="Floudas D."/>
            <person name="Copeland A."/>
            <person name="Barry K.W."/>
            <person name="Cichocki N."/>
            <person name="Veneault-Fourrey C."/>
            <person name="LaButti K."/>
            <person name="Lindquist E.A."/>
            <person name="Lipzen A."/>
            <person name="Lundell T."/>
            <person name="Morin E."/>
            <person name="Murat C."/>
            <person name="Sun H."/>
            <person name="Tunlid A."/>
            <person name="Henrissat B."/>
            <person name="Grigoriev I.V."/>
            <person name="Hibbett D.S."/>
            <person name="Martin F."/>
            <person name="Nordberg H.P."/>
            <person name="Cantor M.N."/>
            <person name="Hua S.X."/>
        </authorList>
    </citation>
    <scope>NUCLEOTIDE SEQUENCE [LARGE SCALE GENOMIC DNA]</scope>
    <source>
        <strain evidence="9 10">F 1598</strain>
    </source>
</reference>
<dbReference type="InParanoid" id="A0A0C3EX95"/>
<dbReference type="AlphaFoldDB" id="A0A0C3EX95"/>
<dbReference type="CDD" id="cd11476">
    <property type="entry name" value="SLC5sbd_DUR3"/>
    <property type="match status" value="1"/>
</dbReference>
<feature type="transmembrane region" description="Helical" evidence="8">
    <location>
        <begin position="617"/>
        <end position="638"/>
    </location>
</feature>
<organism evidence="9 10">
    <name type="scientific">Piloderma croceum (strain F 1598)</name>
    <dbReference type="NCBI Taxonomy" id="765440"/>
    <lineage>
        <taxon>Eukaryota</taxon>
        <taxon>Fungi</taxon>
        <taxon>Dikarya</taxon>
        <taxon>Basidiomycota</taxon>
        <taxon>Agaricomycotina</taxon>
        <taxon>Agaricomycetes</taxon>
        <taxon>Agaricomycetidae</taxon>
        <taxon>Atheliales</taxon>
        <taxon>Atheliaceae</taxon>
        <taxon>Piloderma</taxon>
    </lineage>
</organism>
<dbReference type="STRING" id="765440.A0A0C3EX95"/>
<dbReference type="PANTHER" id="PTHR46154">
    <property type="match status" value="1"/>
</dbReference>
<feature type="transmembrane region" description="Helical" evidence="8">
    <location>
        <begin position="265"/>
        <end position="287"/>
    </location>
</feature>
<evidence type="ECO:0000256" key="1">
    <source>
        <dbReference type="ARBA" id="ARBA00004141"/>
    </source>
</evidence>
<dbReference type="EMBL" id="KN833028">
    <property type="protein sequence ID" value="KIM77130.1"/>
    <property type="molecule type" value="Genomic_DNA"/>
</dbReference>
<evidence type="ECO:0000256" key="8">
    <source>
        <dbReference type="SAM" id="Phobius"/>
    </source>
</evidence>
<evidence type="ECO:0000313" key="10">
    <source>
        <dbReference type="Proteomes" id="UP000054166"/>
    </source>
</evidence>
<feature type="transmembrane region" description="Helical" evidence="8">
    <location>
        <begin position="206"/>
        <end position="226"/>
    </location>
</feature>
<feature type="transmembrane region" description="Helical" evidence="8">
    <location>
        <begin position="410"/>
        <end position="432"/>
    </location>
</feature>
<comment type="similarity">
    <text evidence="2 6">Belongs to the sodium:solute symporter (SSF) (TC 2.A.21) family.</text>
</comment>
<feature type="transmembrane region" description="Helical" evidence="8">
    <location>
        <begin position="101"/>
        <end position="121"/>
    </location>
</feature>
<feature type="transmembrane region" description="Helical" evidence="8">
    <location>
        <begin position="466"/>
        <end position="486"/>
    </location>
</feature>
<evidence type="ECO:0000256" key="2">
    <source>
        <dbReference type="ARBA" id="ARBA00006434"/>
    </source>
</evidence>
<accession>A0A0C3EX95</accession>
<evidence type="ECO:0000313" key="9">
    <source>
        <dbReference type="EMBL" id="KIM77130.1"/>
    </source>
</evidence>
<keyword evidence="5 8" id="KW-0472">Membrane</keyword>
<evidence type="ECO:0000256" key="3">
    <source>
        <dbReference type="ARBA" id="ARBA00022692"/>
    </source>
</evidence>
<dbReference type="Gene3D" id="1.20.1730.10">
    <property type="entry name" value="Sodium/glucose cotransporter"/>
    <property type="match status" value="1"/>
</dbReference>
<reference evidence="10" key="2">
    <citation type="submission" date="2015-01" db="EMBL/GenBank/DDBJ databases">
        <title>Evolutionary Origins and Diversification of the Mycorrhizal Mutualists.</title>
        <authorList>
            <consortium name="DOE Joint Genome Institute"/>
            <consortium name="Mycorrhizal Genomics Consortium"/>
            <person name="Kohler A."/>
            <person name="Kuo A."/>
            <person name="Nagy L.G."/>
            <person name="Floudas D."/>
            <person name="Copeland A."/>
            <person name="Barry K.W."/>
            <person name="Cichocki N."/>
            <person name="Veneault-Fourrey C."/>
            <person name="LaButti K."/>
            <person name="Lindquist E.A."/>
            <person name="Lipzen A."/>
            <person name="Lundell T."/>
            <person name="Morin E."/>
            <person name="Murat C."/>
            <person name="Riley R."/>
            <person name="Ohm R."/>
            <person name="Sun H."/>
            <person name="Tunlid A."/>
            <person name="Henrissat B."/>
            <person name="Grigoriev I.V."/>
            <person name="Hibbett D.S."/>
            <person name="Martin F."/>
        </authorList>
    </citation>
    <scope>NUCLEOTIDE SEQUENCE [LARGE SCALE GENOMIC DNA]</scope>
    <source>
        <strain evidence="10">F 1598</strain>
    </source>
</reference>
<dbReference type="GO" id="GO:0015204">
    <property type="term" value="F:urea transmembrane transporter activity"/>
    <property type="evidence" value="ECO:0007669"/>
    <property type="project" value="InterPro"/>
</dbReference>
<feature type="transmembrane region" description="Helical" evidence="8">
    <location>
        <begin position="364"/>
        <end position="389"/>
    </location>
</feature>
<evidence type="ECO:0000256" key="4">
    <source>
        <dbReference type="ARBA" id="ARBA00022989"/>
    </source>
</evidence>
<feature type="compositionally biased region" description="Basic and acidic residues" evidence="7">
    <location>
        <begin position="673"/>
        <end position="683"/>
    </location>
</feature>
<evidence type="ECO:0000256" key="6">
    <source>
        <dbReference type="RuleBase" id="RU362091"/>
    </source>
</evidence>
<keyword evidence="3 8" id="KW-0812">Transmembrane</keyword>
<evidence type="ECO:0000256" key="7">
    <source>
        <dbReference type="SAM" id="MobiDB-lite"/>
    </source>
</evidence>
<feature type="transmembrane region" description="Helical" evidence="8">
    <location>
        <begin position="299"/>
        <end position="326"/>
    </location>
</feature>
<feature type="transmembrane region" description="Helical" evidence="8">
    <location>
        <begin position="438"/>
        <end position="459"/>
    </location>
</feature>
<feature type="transmembrane region" description="Helical" evidence="8">
    <location>
        <begin position="142"/>
        <end position="164"/>
    </location>
</feature>
<feature type="transmembrane region" description="Helical" evidence="8">
    <location>
        <begin position="506"/>
        <end position="526"/>
    </location>
</feature>
<evidence type="ECO:0008006" key="11">
    <source>
        <dbReference type="Google" id="ProtNLM"/>
    </source>
</evidence>
<sequence length="683" mass="74406">MLFNRADDGVDIVVQPPLPQVVGYIVVVVIGLFIATVMIFVTKLLKATVNEDNSKTEMFITANRSVRTGLTASAVISSWLWSTAMLGAALVGYSNGISGPYWFAAGCSPMIVFFSFLGVSCKMKIPQAHTLLEIIRIRYGTVAHFVWMFLCLINNLFAVANMLLGASAAITAMTGMHIIAATFLLPVGVVLYTFVGGIKATFLTDYIHTFIILVICIFFTIKPFTIPEIGSLSNLYDLVAAAGARNPVPGNHNGTYLTMTSKGGILFGIIHICCNFGLVIMDTGYFVKAFAASPKAVVPGYVIGGVAYFAIPWGLGTLMSSVALGLENNPIFPTFPRRMTSTEVNNGLVLPYAAMAIAGKGGAAAVLLITFMAVTSTLSAQVIAVSSIISFDIYRTYIKTDATDADVIRWSHYGVVIFGVIAAAFSTLLHYVGINLGWTLYMLGVLTCPGIFPTVFSILWSRQSKAAAIISPLLGMATGVAVWLGSAHALYGEVTITTTGNVLPCVYGTVASAFSPLPYSLIITLIKPQNFDWADFSKTKLSFDEDNNSSITDIKKNSTFEGEVNNPLDPRYKPFMKHWANIAAFWSSATFLGHWVLWPLPIYASRYVFSKPFFSTWLVVAIIWLWCTFLVAAFFPIIDGRQQLYTIFNSVRYGRNSHSGEVDETARSSFEPTKNDEPYVVKE</sequence>
<dbReference type="InterPro" id="IPR001734">
    <property type="entry name" value="Na/solute_symporter"/>
</dbReference>
<feature type="transmembrane region" description="Helical" evidence="8">
    <location>
        <begin position="579"/>
        <end position="597"/>
    </location>
</feature>
<comment type="subcellular location">
    <subcellularLocation>
        <location evidence="1">Membrane</location>
        <topology evidence="1">Multi-pass membrane protein</topology>
    </subcellularLocation>
</comment>